<dbReference type="Proteomes" id="UP000612893">
    <property type="component" value="Unassembled WGS sequence"/>
</dbReference>
<gene>
    <name evidence="2" type="ORF">JF922_14820</name>
</gene>
<evidence type="ECO:0000256" key="1">
    <source>
        <dbReference type="SAM" id="MobiDB-lite"/>
    </source>
</evidence>
<reference evidence="2" key="1">
    <citation type="submission" date="2020-10" db="EMBL/GenBank/DDBJ databases">
        <title>Ca. Dormibacterota MAGs.</title>
        <authorList>
            <person name="Montgomery K."/>
        </authorList>
    </citation>
    <scope>NUCLEOTIDE SEQUENCE [LARGE SCALE GENOMIC DNA]</scope>
    <source>
        <strain evidence="2">SC8812_S17_10</strain>
    </source>
</reference>
<dbReference type="EMBL" id="JAEKNR010000148">
    <property type="protein sequence ID" value="MBJ7599335.1"/>
    <property type="molecule type" value="Genomic_DNA"/>
</dbReference>
<protein>
    <submittedName>
        <fullName evidence="2">Uncharacterized protein</fullName>
    </submittedName>
</protein>
<name>A0A934K6L4_9BACT</name>
<sequence>MSEYQYYEFLTVDRPLTTKEMAELRSFSTRARITPTTFVNEYSWGNFKGDEQAWMERYFDAFLYVANWGTRILTLALPQRLLDKKMAGPYCAGDSMSARSGGGKTILSLSVEDDDDDEWMEPQGWLSSFASVRAELARGDLRSLYLGWLLCVQRGEVDEDQAEPPVPHGLRRLGAPLNGLVEFFRIDKDLVAAAAGGSQPAASTEPTRKQMNRWIASLPGDDKDDILTRLMAGEAAIGDELVRRMRRDEDGGEGTDERRSNRRTAGELLRDAQVRAAEQRRAQAEAAARVKARREREVAAARATYLDSIAGKEAALWTRVDELIATRQPRAYDEATKLLVDLHELSRRGDGTEFRRRLEALRAEHARKPSLIGRLDRRSL</sequence>
<comment type="caution">
    <text evidence="2">The sequence shown here is derived from an EMBL/GenBank/DDBJ whole genome shotgun (WGS) entry which is preliminary data.</text>
</comment>
<organism evidence="2 3">
    <name type="scientific">Candidatus Nephthysia bennettiae</name>
    <dbReference type="NCBI Taxonomy" id="3127016"/>
    <lineage>
        <taxon>Bacteria</taxon>
        <taxon>Bacillati</taxon>
        <taxon>Candidatus Dormiibacterota</taxon>
        <taxon>Candidatus Dormibacteria</taxon>
        <taxon>Candidatus Dormibacterales</taxon>
        <taxon>Candidatus Dormibacteraceae</taxon>
        <taxon>Candidatus Nephthysia</taxon>
    </lineage>
</organism>
<dbReference type="AlphaFoldDB" id="A0A934K6L4"/>
<dbReference type="RefSeq" id="WP_338202830.1">
    <property type="nucleotide sequence ID" value="NZ_JAEKNR010000148.1"/>
</dbReference>
<evidence type="ECO:0000313" key="3">
    <source>
        <dbReference type="Proteomes" id="UP000612893"/>
    </source>
</evidence>
<evidence type="ECO:0000313" key="2">
    <source>
        <dbReference type="EMBL" id="MBJ7599335.1"/>
    </source>
</evidence>
<feature type="region of interest" description="Disordered" evidence="1">
    <location>
        <begin position="242"/>
        <end position="268"/>
    </location>
</feature>
<accession>A0A934K6L4</accession>
<proteinExistence type="predicted"/>
<keyword evidence="3" id="KW-1185">Reference proteome</keyword>